<feature type="compositionally biased region" description="Low complexity" evidence="1">
    <location>
        <begin position="1171"/>
        <end position="1209"/>
    </location>
</feature>
<organism evidence="2 3">
    <name type="scientific">Candida albicans</name>
    <name type="common">Yeast</name>
    <dbReference type="NCBI Taxonomy" id="5476"/>
    <lineage>
        <taxon>Eukaryota</taxon>
        <taxon>Fungi</taxon>
        <taxon>Dikarya</taxon>
        <taxon>Ascomycota</taxon>
        <taxon>Saccharomycotina</taxon>
        <taxon>Pichiomycetes</taxon>
        <taxon>Debaryomycetaceae</taxon>
        <taxon>Candida/Lodderomyces clade</taxon>
        <taxon>Candida</taxon>
    </lineage>
</organism>
<gene>
    <name evidence="2" type="ORF">FOB64_001599</name>
</gene>
<feature type="region of interest" description="Disordered" evidence="1">
    <location>
        <begin position="1241"/>
        <end position="1289"/>
    </location>
</feature>
<dbReference type="GO" id="GO:0005829">
    <property type="term" value="C:cytosol"/>
    <property type="evidence" value="ECO:0007669"/>
    <property type="project" value="TreeGrafter"/>
</dbReference>
<feature type="region of interest" description="Disordered" evidence="1">
    <location>
        <begin position="803"/>
        <end position="830"/>
    </location>
</feature>
<sequence length="1303" mass="144912">MSTLIPTASACYSLQLPPTEKDDRLNLNVRTGSASTLYNSLIFVHGGLTIGLELLNYTIPELNEIFYNRINISASKYKTVEKYLSGELFYLSLIERNWSRVVLEELEIRPKPRLLHQICAFNNCLYLFGGLALSQENDEDPTLVPCNDLWEFDLELKKWTLLDDGSNYELDDAVPSPRFNHKLTVISSLSFANRKDHFGLFIAGGKDKQSNEIYDNSIFDLVEKRYVGSQPFRLVATTGDDTKDKETGLNEFVSNPEHFLNVDQTRNAILSITDDADTPNRKQNKNPSNHHESIVVYGPTRQTGDCQNSLVSFKVGKREIKGGKVLRLHKNSRVAKLKQSIIPYNLRYPTAGLFGQNVVLTGFLPDEYEISIFVYNRPTGKWSRLNIFCSHEYGSHRFWGGFAWQSHHKVILIGNSMTSRTTSSVRFFSIMLTVSLPITNILVSSELSKDAPVPLANSRRQSFSSLGSDKSPTAVSFSDYVHYAAPKTTYTTIRSVFPPEAITLGRNAFNRIGDLIADIELVSCNGDRIPVSSAVLMERWGQHFISLLAKGYINAVDKFETDQALGLDENQRLRSKSSNSESSSSDIPKLKLSLSESLLSSSSGEHDKKEKMGLSSAHKPQKDVPQFRLPFQDSSESVNREEGSDCSKDRKTGGSSVSTAIDPHHVMPRKNSTSSFQSNSSSLLTSHLQDIPPQLPLPDEQIPAVPAAPVSYRSASRKNSQDHSSPRSSLIHTLTVLRNIPVSKSPRESPFSSPRPSMSGPSGGSADLFSSPFPSLKANYGKPPSNLRKKSYDMNDGTIESSLDSFSSGKSSMAKVSSVPGENPDSDESSIGFQEFNKNPISMFDNALLNFDNIDSENFRMEPSLIPRKLYIPFMTLTVKAFCEYLYTGQIGNKWLLAPTLMDNLLISKFYRVPLLYDLISEILFGVIGKKEAYIIGEARKLKARYFKLLRGANIPIDSNYEFPMDEYDGFLDTVDDGYLDITLLKKASKIHADSVAMSLKKKSVTSNNSRNASIRKEGSTTAESVLEEGEKQEEIVSKDDEDESRTGSTRPRSKSIFDRQGLAAIEKLEEEQNDHQVHSIVEGEDHENLITLDELVASDAPSDYAIDLIFETATLVTDMKMLLRTSNLKAMTAKFRKCKADIEKEMADIEYQLTQMPSGSRNLAMKSANQLKESQLQSKSSPIIPTVSTVTPSPSPSISGVPSPRLPQQQLPEAQLPKLTKSTSSLSRIASHTSFKALRSMTDVTPMEKSTSDKSFRGKLQQTMLSRTPTNRNEDQDSSSASSIKSSSKKRGIFGLLTGLKR</sequence>
<feature type="compositionally biased region" description="Low complexity" evidence="1">
    <location>
        <begin position="748"/>
        <end position="760"/>
    </location>
</feature>
<feature type="region of interest" description="Disordered" evidence="1">
    <location>
        <begin position="570"/>
        <end position="589"/>
    </location>
</feature>
<dbReference type="SUPFAM" id="SSF117281">
    <property type="entry name" value="Kelch motif"/>
    <property type="match status" value="1"/>
</dbReference>
<feature type="compositionally biased region" description="Low complexity" evidence="1">
    <location>
        <begin position="803"/>
        <end position="819"/>
    </location>
</feature>
<dbReference type="InterPro" id="IPR015915">
    <property type="entry name" value="Kelch-typ_b-propeller"/>
</dbReference>
<dbReference type="EMBL" id="JABWAD010000021">
    <property type="protein sequence ID" value="KAF6071193.1"/>
    <property type="molecule type" value="Genomic_DNA"/>
</dbReference>
<accession>A0A8H6C236</accession>
<protein>
    <submittedName>
        <fullName evidence="2">Galactose oxidase, central domain family protein</fullName>
    </submittedName>
</protein>
<dbReference type="PANTHER" id="PTHR43503">
    <property type="entry name" value="MCG48959-RELATED"/>
    <property type="match status" value="1"/>
</dbReference>
<feature type="region of interest" description="Disordered" evidence="1">
    <location>
        <begin position="1008"/>
        <end position="1057"/>
    </location>
</feature>
<comment type="caution">
    <text evidence="2">The sequence shown here is derived from an EMBL/GenBank/DDBJ whole genome shotgun (WGS) entry which is preliminary data.</text>
</comment>
<feature type="region of interest" description="Disordered" evidence="1">
    <location>
        <begin position="598"/>
        <end position="770"/>
    </location>
</feature>
<feature type="compositionally biased region" description="Low complexity" evidence="1">
    <location>
        <begin position="671"/>
        <end position="703"/>
    </location>
</feature>
<feature type="compositionally biased region" description="Basic and acidic residues" evidence="1">
    <location>
        <begin position="1029"/>
        <end position="1039"/>
    </location>
</feature>
<dbReference type="Proteomes" id="UP000536275">
    <property type="component" value="Unassembled WGS sequence"/>
</dbReference>
<evidence type="ECO:0000313" key="2">
    <source>
        <dbReference type="EMBL" id="KAF6071193.1"/>
    </source>
</evidence>
<proteinExistence type="predicted"/>
<name>A0A8H6C236_CANAX</name>
<dbReference type="GO" id="GO:0045454">
    <property type="term" value="P:cell redox homeostasis"/>
    <property type="evidence" value="ECO:0007669"/>
    <property type="project" value="TreeGrafter"/>
</dbReference>
<dbReference type="PANTHER" id="PTHR43503:SF2">
    <property type="entry name" value="NEGATIVE REGULATOR OF SPORULATION MDS3-RELATED"/>
    <property type="match status" value="1"/>
</dbReference>
<feature type="compositionally biased region" description="Low complexity" evidence="1">
    <location>
        <begin position="576"/>
        <end position="589"/>
    </location>
</feature>
<feature type="compositionally biased region" description="Polar residues" evidence="1">
    <location>
        <begin position="1261"/>
        <end position="1272"/>
    </location>
</feature>
<evidence type="ECO:0000256" key="1">
    <source>
        <dbReference type="SAM" id="MobiDB-lite"/>
    </source>
</evidence>
<evidence type="ECO:0000313" key="3">
    <source>
        <dbReference type="Proteomes" id="UP000536275"/>
    </source>
</evidence>
<reference evidence="2 3" key="1">
    <citation type="submission" date="2020-03" db="EMBL/GenBank/DDBJ databases">
        <title>FDA dAtabase for Regulatory Grade micrObial Sequences (FDA-ARGOS): Supporting development and validation of Infectious Disease Dx tests.</title>
        <authorList>
            <person name="Campos J."/>
            <person name="Goldberg B."/>
            <person name="Tallon L."/>
            <person name="Sadzewicz L."/>
            <person name="Vavikolanu K."/>
            <person name="Mehta A."/>
            <person name="Aluvathingal J."/>
            <person name="Nadendla S."/>
            <person name="Nandy P."/>
            <person name="Geyer C."/>
            <person name="Yan Y."/>
            <person name="Sichtig H."/>
        </authorList>
    </citation>
    <scope>NUCLEOTIDE SEQUENCE [LARGE SCALE GENOMIC DNA]</scope>
    <source>
        <strain evidence="2 3">FDAARGOS_656</strain>
    </source>
</reference>
<dbReference type="Gene3D" id="2.120.10.80">
    <property type="entry name" value="Kelch-type beta propeller"/>
    <property type="match status" value="1"/>
</dbReference>
<feature type="region of interest" description="Disordered" evidence="1">
    <location>
        <begin position="1169"/>
        <end position="1209"/>
    </location>
</feature>
<dbReference type="GO" id="GO:0005739">
    <property type="term" value="C:mitochondrion"/>
    <property type="evidence" value="ECO:0007669"/>
    <property type="project" value="TreeGrafter"/>
</dbReference>
<feature type="compositionally biased region" description="Basic and acidic residues" evidence="1">
    <location>
        <begin position="638"/>
        <end position="652"/>
    </location>
</feature>